<gene>
    <name evidence="8" type="ORF">FOZ60_013179</name>
</gene>
<evidence type="ECO:0000259" key="7">
    <source>
        <dbReference type="PROSITE" id="PS51686"/>
    </source>
</evidence>
<dbReference type="InterPro" id="IPR023273">
    <property type="entry name" value="RCMT_NOP2"/>
</dbReference>
<dbReference type="GO" id="GO:0003723">
    <property type="term" value="F:RNA binding"/>
    <property type="evidence" value="ECO:0007669"/>
    <property type="project" value="UniProtKB-UniRule"/>
</dbReference>
<feature type="region of interest" description="Disordered" evidence="6">
    <location>
        <begin position="440"/>
        <end position="488"/>
    </location>
</feature>
<dbReference type="GO" id="GO:0070475">
    <property type="term" value="P:rRNA base methylation"/>
    <property type="evidence" value="ECO:0007669"/>
    <property type="project" value="TreeGrafter"/>
</dbReference>
<feature type="binding site" evidence="5">
    <location>
        <position position="204"/>
    </location>
    <ligand>
        <name>S-adenosyl-L-methionine</name>
        <dbReference type="ChEBI" id="CHEBI:59789"/>
    </ligand>
</feature>
<dbReference type="GO" id="GO:0000470">
    <property type="term" value="P:maturation of LSU-rRNA"/>
    <property type="evidence" value="ECO:0007669"/>
    <property type="project" value="TreeGrafter"/>
</dbReference>
<evidence type="ECO:0000256" key="1">
    <source>
        <dbReference type="ARBA" id="ARBA00022603"/>
    </source>
</evidence>
<evidence type="ECO:0000313" key="8">
    <source>
        <dbReference type="EMBL" id="KAF4692510.1"/>
    </source>
</evidence>
<dbReference type="Pfam" id="PF01189">
    <property type="entry name" value="Methyltr_RsmB-F"/>
    <property type="match status" value="2"/>
</dbReference>
<protein>
    <recommendedName>
        <fullName evidence="7">SAM-dependent MTase RsmB/NOP-type domain-containing protein</fullName>
    </recommendedName>
</protein>
<dbReference type="PRINTS" id="PR02008">
    <property type="entry name" value="RCMTFAMILY"/>
</dbReference>
<dbReference type="OrthoDB" id="427002at2759"/>
<dbReference type="Proteomes" id="UP000541610">
    <property type="component" value="Unassembled WGS sequence"/>
</dbReference>
<dbReference type="SUPFAM" id="SSF53335">
    <property type="entry name" value="S-adenosyl-L-methionine-dependent methyltransferases"/>
    <property type="match status" value="1"/>
</dbReference>
<dbReference type="PANTHER" id="PTHR22807">
    <property type="entry name" value="NOP2 YEAST -RELATED NOL1/NOP2/FMU SUN DOMAIN-CONTAINING"/>
    <property type="match status" value="1"/>
</dbReference>
<keyword evidence="1 5" id="KW-0489">Methyltransferase</keyword>
<evidence type="ECO:0000256" key="4">
    <source>
        <dbReference type="ARBA" id="ARBA00022884"/>
    </source>
</evidence>
<dbReference type="PROSITE" id="PS51686">
    <property type="entry name" value="SAM_MT_RSMB_NOP"/>
    <property type="match status" value="1"/>
</dbReference>
<feature type="binding site" evidence="5">
    <location>
        <begin position="180"/>
        <end position="186"/>
    </location>
    <ligand>
        <name>S-adenosyl-L-methionine</name>
        <dbReference type="ChEBI" id="CHEBI:59789"/>
    </ligand>
</feature>
<feature type="compositionally biased region" description="Basic and acidic residues" evidence="6">
    <location>
        <begin position="444"/>
        <end position="456"/>
    </location>
</feature>
<feature type="domain" description="SAM-dependent MTase RsmB/NOP-type" evidence="7">
    <location>
        <begin position="88"/>
        <end position="402"/>
    </location>
</feature>
<dbReference type="PRINTS" id="PR02012">
    <property type="entry name" value="RCMTNOP2"/>
</dbReference>
<evidence type="ECO:0000256" key="6">
    <source>
        <dbReference type="SAM" id="MobiDB-lite"/>
    </source>
</evidence>
<feature type="binding site" evidence="5">
    <location>
        <position position="231"/>
    </location>
    <ligand>
        <name>S-adenosyl-L-methionine</name>
        <dbReference type="ChEBI" id="CHEBI:59789"/>
    </ligand>
</feature>
<proteinExistence type="inferred from homology"/>
<evidence type="ECO:0000256" key="5">
    <source>
        <dbReference type="PROSITE-ProRule" id="PRU01023"/>
    </source>
</evidence>
<dbReference type="Pfam" id="PF22458">
    <property type="entry name" value="RsmF-B_ferredox"/>
    <property type="match status" value="1"/>
</dbReference>
<reference evidence="8 9" key="1">
    <citation type="submission" date="2020-04" db="EMBL/GenBank/DDBJ databases">
        <title>Perkinsus olseni comparative genomics.</title>
        <authorList>
            <person name="Bogema D.R."/>
        </authorList>
    </citation>
    <scope>NUCLEOTIDE SEQUENCE [LARGE SCALE GENOMIC DNA]</scope>
    <source>
        <strain evidence="8">00978-12</strain>
    </source>
</reference>
<dbReference type="InterPro" id="IPR001678">
    <property type="entry name" value="MeTrfase_RsmB-F_NOP2_dom"/>
</dbReference>
<accession>A0A7J6PA19</accession>
<dbReference type="Gene3D" id="3.30.70.1170">
    <property type="entry name" value="Sun protein, domain 3"/>
    <property type="match status" value="1"/>
</dbReference>
<dbReference type="InterPro" id="IPR049560">
    <property type="entry name" value="MeTrfase_RsmB-F_NOP2_cat"/>
</dbReference>
<comment type="similarity">
    <text evidence="5">Belongs to the class I-like SAM-binding methyltransferase superfamily. RsmB/NOP family.</text>
</comment>
<name>A0A7J6PA19_PEROL</name>
<dbReference type="PANTHER" id="PTHR22807:SF30">
    <property type="entry name" value="28S RRNA (CYTOSINE(4447)-C(5))-METHYLTRANSFERASE-RELATED"/>
    <property type="match status" value="1"/>
</dbReference>
<dbReference type="InterPro" id="IPR054728">
    <property type="entry name" value="RsmB-like_ferredoxin"/>
</dbReference>
<dbReference type="EMBL" id="JABANP010000059">
    <property type="protein sequence ID" value="KAF4692510.1"/>
    <property type="molecule type" value="Genomic_DNA"/>
</dbReference>
<feature type="active site" description="Nucleophile" evidence="5">
    <location>
        <position position="330"/>
    </location>
</feature>
<keyword evidence="3 5" id="KW-0949">S-adenosyl-L-methionine</keyword>
<dbReference type="AlphaFoldDB" id="A0A7J6PA19"/>
<evidence type="ECO:0000313" key="9">
    <source>
        <dbReference type="Proteomes" id="UP000541610"/>
    </source>
</evidence>
<dbReference type="GO" id="GO:0005730">
    <property type="term" value="C:nucleolus"/>
    <property type="evidence" value="ECO:0007669"/>
    <property type="project" value="TreeGrafter"/>
</dbReference>
<evidence type="ECO:0000256" key="3">
    <source>
        <dbReference type="ARBA" id="ARBA00022691"/>
    </source>
</evidence>
<sequence length="488" mass="54518">MEEFEEAEEAGEAAATSAAVVDIPSLKKRLEEVIRLLAAGKEAIRKQGCTSKELREELARLCANYYGYNEELAAYILDMFAPGEAVQLFEANDRPRPMTIRANTIKTRRRLLAQQLIARGCQVEPTGEWTKVGLTVKESTVPIGATPEYLSGRYMLQSASSFVPVQALNARPGETVLDMSAAPGGKTTYIGQMMQNQGVLFANDLREDRCKALIANVHRLGLSNVVVTAMDGRKLKICCRSWIGCFWMPRAVVLVSSPVTRRSRLNEVGPLTGHPKVAGSTPTACFSTLDVKEFTEHASLQRELLLTAIDMVDADTKTTGEGGVIVYSTCSMAVEEDEMVIDAILKARNVRVVPFDDVVSFGSEGFTSFRGKQFHPSLKHSRRFFPHVHNMDGFFVCKLQKFSNEIPQRVRKDRRPTEAVTHAWGEDKWKTEFMDTVMTDFPQEEGKLPPPEEKKVQPKISKKRRKLEKQQQQAEKAEEESRAQQGEG</sequence>
<keyword evidence="4 5" id="KW-0694">RNA-binding</keyword>
<dbReference type="InterPro" id="IPR023267">
    <property type="entry name" value="RCMT"/>
</dbReference>
<dbReference type="InterPro" id="IPR029063">
    <property type="entry name" value="SAM-dependent_MTases_sf"/>
</dbReference>
<evidence type="ECO:0000256" key="2">
    <source>
        <dbReference type="ARBA" id="ARBA00022679"/>
    </source>
</evidence>
<comment type="caution">
    <text evidence="8">The sequence shown here is derived from an EMBL/GenBank/DDBJ whole genome shotgun (WGS) entry which is preliminary data.</text>
</comment>
<dbReference type="GO" id="GO:0009383">
    <property type="term" value="F:rRNA (cytosine-C5-)-methyltransferase activity"/>
    <property type="evidence" value="ECO:0007669"/>
    <property type="project" value="TreeGrafter"/>
</dbReference>
<comment type="caution">
    <text evidence="5">Lacks conserved residue(s) required for the propagation of feature annotation.</text>
</comment>
<dbReference type="Gene3D" id="3.40.50.150">
    <property type="entry name" value="Vaccinia Virus protein VP39"/>
    <property type="match status" value="1"/>
</dbReference>
<organism evidence="8 9">
    <name type="scientific">Perkinsus olseni</name>
    <name type="common">Perkinsus atlanticus</name>
    <dbReference type="NCBI Taxonomy" id="32597"/>
    <lineage>
        <taxon>Eukaryota</taxon>
        <taxon>Sar</taxon>
        <taxon>Alveolata</taxon>
        <taxon>Perkinsozoa</taxon>
        <taxon>Perkinsea</taxon>
        <taxon>Perkinsida</taxon>
        <taxon>Perkinsidae</taxon>
        <taxon>Perkinsus</taxon>
    </lineage>
</organism>
<keyword evidence="2 5" id="KW-0808">Transferase</keyword>